<dbReference type="OrthoDB" id="1114455at2"/>
<gene>
    <name evidence="2" type="ORF">FUA23_10815</name>
</gene>
<keyword evidence="3" id="KW-1185">Reference proteome</keyword>
<comment type="caution">
    <text evidence="2">The sequence shown here is derived from an EMBL/GenBank/DDBJ whole genome shotgun (WGS) entry which is preliminary data.</text>
</comment>
<proteinExistence type="predicted"/>
<organism evidence="2 3">
    <name type="scientific">Neolewinella aurantiaca</name>
    <dbReference type="NCBI Taxonomy" id="2602767"/>
    <lineage>
        <taxon>Bacteria</taxon>
        <taxon>Pseudomonadati</taxon>
        <taxon>Bacteroidota</taxon>
        <taxon>Saprospiria</taxon>
        <taxon>Saprospirales</taxon>
        <taxon>Lewinellaceae</taxon>
        <taxon>Neolewinella</taxon>
    </lineage>
</organism>
<dbReference type="RefSeq" id="WP_147930759.1">
    <property type="nucleotide sequence ID" value="NZ_VOXD01000014.1"/>
</dbReference>
<dbReference type="AlphaFoldDB" id="A0A5C7FGI4"/>
<reference evidence="2 3" key="1">
    <citation type="submission" date="2019-08" db="EMBL/GenBank/DDBJ databases">
        <title>Lewinella sp. strain SSH13 Genome sequencing and assembly.</title>
        <authorList>
            <person name="Kim I."/>
        </authorList>
    </citation>
    <scope>NUCLEOTIDE SEQUENCE [LARGE SCALE GENOMIC DNA]</scope>
    <source>
        <strain evidence="2 3">SSH13</strain>
    </source>
</reference>
<dbReference type="InterPro" id="IPR019861">
    <property type="entry name" value="PorP/SprF_Bacteroidetes"/>
</dbReference>
<dbReference type="Pfam" id="PF11751">
    <property type="entry name" value="PorP_SprF"/>
    <property type="match status" value="1"/>
</dbReference>
<evidence type="ECO:0000313" key="2">
    <source>
        <dbReference type="EMBL" id="TXF89449.1"/>
    </source>
</evidence>
<evidence type="ECO:0000256" key="1">
    <source>
        <dbReference type="SAM" id="SignalP"/>
    </source>
</evidence>
<feature type="signal peptide" evidence="1">
    <location>
        <begin position="1"/>
        <end position="22"/>
    </location>
</feature>
<evidence type="ECO:0000313" key="3">
    <source>
        <dbReference type="Proteomes" id="UP000321907"/>
    </source>
</evidence>
<protein>
    <submittedName>
        <fullName evidence="2">Type IX secretion system membrane protein PorP/SprF</fullName>
    </submittedName>
</protein>
<keyword evidence="1" id="KW-0732">Signal</keyword>
<dbReference type="EMBL" id="VOXD01000014">
    <property type="protein sequence ID" value="TXF89449.1"/>
    <property type="molecule type" value="Genomic_DNA"/>
</dbReference>
<accession>A0A5C7FGI4</accession>
<dbReference type="Proteomes" id="UP000321907">
    <property type="component" value="Unassembled WGS sequence"/>
</dbReference>
<name>A0A5C7FGI4_9BACT</name>
<dbReference type="NCBIfam" id="TIGR03519">
    <property type="entry name" value="T9SS_PorP_fam"/>
    <property type="match status" value="1"/>
</dbReference>
<feature type="chain" id="PRO_5023105425" evidence="1">
    <location>
        <begin position="23"/>
        <end position="319"/>
    </location>
</feature>
<sequence length="319" mass="35426">MKKMLPTLVLFLVALAPLTAQDEAVFNHYVQNPIILNPAAAGFLDEYTIQLNARAAWSGFEDSPKTVAARLNGPIGTNFGIGAGVFSEKAAGIQRLKGQIDVAFRFGFGEEVKGVPAFQAAFGFFTEFQRLTLDADIINNPRYEPGDQTIQEYLDGKNEFDAGIGIYGSYLQNTFGGFTINNLVAKRLGDISGTTTDEGFNFTFLLGHRFRIEELNVNLTPSLMLRDVQEAPFMMDFNIQAGFLDDQFIAGLSYRNLGGLGMLLGTKINGLQLYYSYDLGFSEFQSYNNGSHEFTVGYSIDRKSIQENRNKKAIEDNRR</sequence>